<gene>
    <name evidence="1" type="ORF">PSH57_15655</name>
</gene>
<accession>A0ABY9G4B7</accession>
<reference evidence="1 2" key="1">
    <citation type="submission" date="2023-02" db="EMBL/GenBank/DDBJ databases">
        <title>Evolution of Hrp T3SS in non-pathogenic Pseudomonas fluorescens.</title>
        <authorList>
            <person name="Liao K."/>
            <person name="Wei H."/>
            <person name="Gu Y."/>
        </authorList>
    </citation>
    <scope>NUCLEOTIDE SEQUENCE [LARGE SCALE GENOMIC DNA]</scope>
    <source>
        <strain evidence="1 2">FP205</strain>
    </source>
</reference>
<organism evidence="1 2">
    <name type="scientific">Pseudomonas hefeiensis</name>
    <dbReference type="NCBI Taxonomy" id="2738125"/>
    <lineage>
        <taxon>Bacteria</taxon>
        <taxon>Pseudomonadati</taxon>
        <taxon>Pseudomonadota</taxon>
        <taxon>Gammaproteobacteria</taxon>
        <taxon>Pseudomonadales</taxon>
        <taxon>Pseudomonadaceae</taxon>
        <taxon>Pseudomonas</taxon>
    </lineage>
</organism>
<evidence type="ECO:0000313" key="1">
    <source>
        <dbReference type="EMBL" id="WLH10344.1"/>
    </source>
</evidence>
<proteinExistence type="predicted"/>
<keyword evidence="2" id="KW-1185">Reference proteome</keyword>
<evidence type="ECO:0000313" key="2">
    <source>
        <dbReference type="Proteomes" id="UP001230339"/>
    </source>
</evidence>
<dbReference type="EMBL" id="CP117449">
    <property type="protein sequence ID" value="WLH10344.1"/>
    <property type="molecule type" value="Genomic_DNA"/>
</dbReference>
<sequence>MQATQLTTYTRGDLMISSPDEAVVLKLATLALSVNTAPTDIATPNIGEYWPGQGGVYVGIRHYPDGPHHLIVGTEDLGRFAWGEYGTETGATSRTHGILNTTTLLEADGSFPAAEAAANYTADGHHDYGLPSIGELNQVWQCAPDLITEGAYWSSSQRSANYAFFMDFDDGDQSISGKSLELRVRPVRRLPIH</sequence>
<dbReference type="Proteomes" id="UP001230339">
    <property type="component" value="Chromosome"/>
</dbReference>
<dbReference type="RefSeq" id="WP_305383998.1">
    <property type="nucleotide sequence ID" value="NZ_CP117426.1"/>
</dbReference>
<protein>
    <submittedName>
        <fullName evidence="1">DUF1566 domain-containing protein</fullName>
    </submittedName>
</protein>
<name>A0ABY9G4B7_9PSED</name>